<protein>
    <recommendedName>
        <fullName evidence="9">Nuclear matrix constituent protein 1-like protein</fullName>
    </recommendedName>
</protein>
<dbReference type="GO" id="GO:0005652">
    <property type="term" value="C:nuclear lamina"/>
    <property type="evidence" value="ECO:0007669"/>
    <property type="project" value="UniProtKB-SubCell"/>
</dbReference>
<keyword evidence="2" id="KW-0539">Nucleus</keyword>
<feature type="coiled-coil region" evidence="5">
    <location>
        <begin position="146"/>
        <end position="233"/>
    </location>
</feature>
<gene>
    <name evidence="7" type="ORF">Nepgr_027115</name>
</gene>
<dbReference type="AlphaFoldDB" id="A0AAD3Y0Z2"/>
<comment type="caution">
    <text evidence="7">The sequence shown here is derived from an EMBL/GenBank/DDBJ whole genome shotgun (WGS) entry which is preliminary data.</text>
</comment>
<name>A0AAD3Y0Z2_NEPGR</name>
<organism evidence="7 8">
    <name type="scientific">Nepenthes gracilis</name>
    <name type="common">Slender pitcher plant</name>
    <dbReference type="NCBI Taxonomy" id="150966"/>
    <lineage>
        <taxon>Eukaryota</taxon>
        <taxon>Viridiplantae</taxon>
        <taxon>Streptophyta</taxon>
        <taxon>Embryophyta</taxon>
        <taxon>Tracheophyta</taxon>
        <taxon>Spermatophyta</taxon>
        <taxon>Magnoliopsida</taxon>
        <taxon>eudicotyledons</taxon>
        <taxon>Gunneridae</taxon>
        <taxon>Pentapetalae</taxon>
        <taxon>Caryophyllales</taxon>
        <taxon>Nepenthaceae</taxon>
        <taxon>Nepenthes</taxon>
    </lineage>
</organism>
<evidence type="ECO:0000256" key="1">
    <source>
        <dbReference type="ARBA" id="ARBA00023054"/>
    </source>
</evidence>
<comment type="similarity">
    <text evidence="4">Belongs to the CRWN family.</text>
</comment>
<evidence type="ECO:0000313" key="7">
    <source>
        <dbReference type="EMBL" id="GMH25272.1"/>
    </source>
</evidence>
<proteinExistence type="inferred from homology"/>
<evidence type="ECO:0000256" key="5">
    <source>
        <dbReference type="SAM" id="Coils"/>
    </source>
</evidence>
<feature type="coiled-coil region" evidence="5">
    <location>
        <begin position="436"/>
        <end position="540"/>
    </location>
</feature>
<dbReference type="EMBL" id="BSYO01000029">
    <property type="protein sequence ID" value="GMH25272.1"/>
    <property type="molecule type" value="Genomic_DNA"/>
</dbReference>
<evidence type="ECO:0000313" key="8">
    <source>
        <dbReference type="Proteomes" id="UP001279734"/>
    </source>
</evidence>
<keyword evidence="1 5" id="KW-0175">Coiled coil</keyword>
<comment type="subcellular location">
    <subcellularLocation>
        <location evidence="3">Nucleus lamina</location>
    </subcellularLocation>
</comment>
<dbReference type="Proteomes" id="UP001279734">
    <property type="component" value="Unassembled WGS sequence"/>
</dbReference>
<dbReference type="InterPro" id="IPR040418">
    <property type="entry name" value="CRWN"/>
</dbReference>
<dbReference type="PANTHER" id="PTHR31908:SF2">
    <property type="entry name" value="PROTEIN CROWDED NUCLEI 4"/>
    <property type="match status" value="1"/>
</dbReference>
<accession>A0AAD3Y0Z2</accession>
<feature type="region of interest" description="Disordered" evidence="6">
    <location>
        <begin position="931"/>
        <end position="991"/>
    </location>
</feature>
<dbReference type="PANTHER" id="PTHR31908">
    <property type="entry name" value="PROTEIN CROWDED NUCLEI 4"/>
    <property type="match status" value="1"/>
</dbReference>
<feature type="region of interest" description="Disordered" evidence="6">
    <location>
        <begin position="872"/>
        <end position="903"/>
    </location>
</feature>
<feature type="coiled-coil region" evidence="5">
    <location>
        <begin position="631"/>
        <end position="740"/>
    </location>
</feature>
<feature type="region of interest" description="Disordered" evidence="6">
    <location>
        <begin position="1102"/>
        <end position="1138"/>
    </location>
</feature>
<evidence type="ECO:0000256" key="6">
    <source>
        <dbReference type="SAM" id="MobiDB-lite"/>
    </source>
</evidence>
<dbReference type="SUPFAM" id="SSF57997">
    <property type="entry name" value="Tropomyosin"/>
    <property type="match status" value="1"/>
</dbReference>
<feature type="coiled-coil region" evidence="5">
    <location>
        <begin position="269"/>
        <end position="303"/>
    </location>
</feature>
<reference evidence="7" key="1">
    <citation type="submission" date="2023-05" db="EMBL/GenBank/DDBJ databases">
        <title>Nepenthes gracilis genome sequencing.</title>
        <authorList>
            <person name="Fukushima K."/>
        </authorList>
    </citation>
    <scope>NUCLEOTIDE SEQUENCE</scope>
    <source>
        <strain evidence="7">SING2019-196</strain>
    </source>
</reference>
<keyword evidence="8" id="KW-1185">Reference proteome</keyword>
<feature type="compositionally biased region" description="Polar residues" evidence="6">
    <location>
        <begin position="887"/>
        <end position="899"/>
    </location>
</feature>
<evidence type="ECO:0000256" key="2">
    <source>
        <dbReference type="ARBA" id="ARBA00023242"/>
    </source>
</evidence>
<dbReference type="GO" id="GO:0006997">
    <property type="term" value="P:nucleus organization"/>
    <property type="evidence" value="ECO:0007669"/>
    <property type="project" value="InterPro"/>
</dbReference>
<evidence type="ECO:0000256" key="4">
    <source>
        <dbReference type="ARBA" id="ARBA00024208"/>
    </source>
</evidence>
<evidence type="ECO:0008006" key="9">
    <source>
        <dbReference type="Google" id="ProtNLM"/>
    </source>
</evidence>
<sequence>MASPPPDQLAVTPATVRRPSLTPGFRVLGVSTPPTIDRTPLFNEAIWKRLRDAGFDAESIKRRDKAALIAYIANLEAEIYDLQHNMGLLLVERKDWVSKYEQAKLSVESAEIAHKHDQAALSSALAEARKREDNLKKALGIEKECLASIEKTLHEMRAECAEVKVTAENKLAEARSLFEDTHKKYSEAEKKQHLGESLQADATRYRQVAERKLQEVEAREDDLRGRIASFKSDCDAKEKELVQERQSLSERQKTVNQAEDRLLDGQALLNQREADVLNKYQELKRLEKEILALQEKNDEERKGLMVERSKLEVVMASFSEREKAVIEKEALLNKKDQQLLLSQEKLANKQHYNVRRLMAEQENALKTRMTEFETELEMKRKLVEEEIEAKQRSWELSELDLKQREDFVLEKEQELVVQLRAMTDKDKDMMERLSLIEKRENVLNKAEKEVESKKLLLQKEKEEIDLVKLDLQTSLHSVDVKKKEIIDAETNLETMKSETRELIVLETKLKEEIDLVRTQKLELEVEADKLKIEKEKFETEWELIDVKRGELKREEEHIVAEKLAIAKFLQDERDSLNLERAAMRDQYKQDLECLCHDREAFLSEVQHERSECFSKIQQERSDFLLDIEMRKRELEDCVNQRREEIESYLREKEKAFEEEKKKELQYISSLREEVMKERDHATLEMKRLEAERLQVNLDHERRDKEWAELTSLIEELEMQRQKLEKQRELLHADREEIHSEIEHLEKLENLKIPSDKIVIPEIQQHCPDFSNLELSIERFSKCQTIGQVHKLHSECKNNFDKDGGALNVYSHCSLESCSHPSSTNTFSWFRRWIFKQCPDGLSSENGKRPLRSEYEDERLRLVEKEYTEKDARIRSDEGLDPVRNGNDPANASTEVSGRTASEEPKVIHEVPPVGEHVKIVCGLETKSQMGVRENFMHTSPRTPSQKRRIEKLPALAGDRDTSLDEQEPSKKKRKQVDDTLNPSGDVAPNGLELKQPDILVDQHAVISSNQSEGCMENPETSPVEVIGSSVLTPQVIDIDECNRIHPNLVQSFEVELNKDVLQYGGLDGQDGSAQVEHGTLTSVIEEQTIIEEVLLVDGKEATMHTKSQGPAANETKELEHSDPADSTSDKDFSEGTKT</sequence>
<feature type="compositionally biased region" description="Basic and acidic residues" evidence="6">
    <location>
        <begin position="1114"/>
        <end position="1138"/>
    </location>
</feature>
<evidence type="ECO:0000256" key="3">
    <source>
        <dbReference type="ARBA" id="ARBA00024186"/>
    </source>
</evidence>